<dbReference type="GO" id="GO:0005925">
    <property type="term" value="C:focal adhesion"/>
    <property type="evidence" value="ECO:0007669"/>
    <property type="project" value="TreeGrafter"/>
</dbReference>
<reference evidence="11" key="1">
    <citation type="submission" date="2025-08" db="UniProtKB">
        <authorList>
            <consortium name="RefSeq"/>
        </authorList>
    </citation>
    <scope>IDENTIFICATION</scope>
    <source>
        <tissue evidence="11">Spleen</tissue>
    </source>
</reference>
<organism evidence="10 11">
    <name type="scientific">Chrysochloris asiatica</name>
    <name type="common">Cape golden mole</name>
    <dbReference type="NCBI Taxonomy" id="185453"/>
    <lineage>
        <taxon>Eukaryota</taxon>
        <taxon>Metazoa</taxon>
        <taxon>Chordata</taxon>
        <taxon>Craniata</taxon>
        <taxon>Vertebrata</taxon>
        <taxon>Euteleostomi</taxon>
        <taxon>Mammalia</taxon>
        <taxon>Eutheria</taxon>
        <taxon>Afrotheria</taxon>
        <taxon>Chrysochloridae</taxon>
        <taxon>Chrysochlorinae</taxon>
        <taxon>Chrysochloris</taxon>
    </lineage>
</organism>
<dbReference type="GO" id="GO:0050862">
    <property type="term" value="P:positive regulation of T cell receptor signaling pathway"/>
    <property type="evidence" value="ECO:0007669"/>
    <property type="project" value="TreeGrafter"/>
</dbReference>
<feature type="domain" description="Ig-like" evidence="9">
    <location>
        <begin position="195"/>
        <end position="289"/>
    </location>
</feature>
<dbReference type="GO" id="GO:0002860">
    <property type="term" value="P:positive regulation of natural killer cell mediated cytotoxicity directed against tumor cell target"/>
    <property type="evidence" value="ECO:0007669"/>
    <property type="project" value="TreeGrafter"/>
</dbReference>
<dbReference type="PANTHER" id="PTHR47387:SF2">
    <property type="entry name" value="PVR CELL ADHESION MOLECULE"/>
    <property type="match status" value="1"/>
</dbReference>
<dbReference type="PANTHER" id="PTHR47387">
    <property type="entry name" value="NECTIN-2"/>
    <property type="match status" value="1"/>
</dbReference>
<dbReference type="Pfam" id="PF08205">
    <property type="entry name" value="C2-set_2"/>
    <property type="match status" value="1"/>
</dbReference>
<dbReference type="GO" id="GO:0043296">
    <property type="term" value="C:apical junction complex"/>
    <property type="evidence" value="ECO:0007669"/>
    <property type="project" value="TreeGrafter"/>
</dbReference>
<gene>
    <name evidence="11" type="primary">PVR</name>
</gene>
<dbReference type="InterPro" id="IPR013783">
    <property type="entry name" value="Ig-like_fold"/>
</dbReference>
<evidence type="ECO:0000256" key="1">
    <source>
        <dbReference type="ARBA" id="ARBA00004167"/>
    </source>
</evidence>
<name>A0A9B0WY48_CHRAS</name>
<dbReference type="RefSeq" id="XP_006871547.1">
    <property type="nucleotide sequence ID" value="XM_006871485.1"/>
</dbReference>
<dbReference type="InterPro" id="IPR052659">
    <property type="entry name" value="Nectin/PVR"/>
</dbReference>
<keyword evidence="2 8" id="KW-0812">Transmembrane</keyword>
<dbReference type="SMART" id="SM00409">
    <property type="entry name" value="IG"/>
    <property type="match status" value="3"/>
</dbReference>
<dbReference type="InterPro" id="IPR013151">
    <property type="entry name" value="Immunoglobulin_dom"/>
</dbReference>
<dbReference type="CTD" id="5817"/>
<evidence type="ECO:0000256" key="4">
    <source>
        <dbReference type="ARBA" id="ARBA00023136"/>
    </source>
</evidence>
<dbReference type="InterPro" id="IPR013106">
    <property type="entry name" value="Ig_V-set"/>
</dbReference>
<dbReference type="Proteomes" id="UP000504623">
    <property type="component" value="Unplaced"/>
</dbReference>
<dbReference type="Pfam" id="PF00047">
    <property type="entry name" value="ig"/>
    <property type="match status" value="1"/>
</dbReference>
<dbReference type="GO" id="GO:0007156">
    <property type="term" value="P:homophilic cell adhesion via plasma membrane adhesion molecules"/>
    <property type="evidence" value="ECO:0007669"/>
    <property type="project" value="TreeGrafter"/>
</dbReference>
<keyword evidence="6" id="KW-0393">Immunoglobulin domain</keyword>
<evidence type="ECO:0000256" key="6">
    <source>
        <dbReference type="ARBA" id="ARBA00023319"/>
    </source>
</evidence>
<evidence type="ECO:0000313" key="11">
    <source>
        <dbReference type="RefSeq" id="XP_006871547.1"/>
    </source>
</evidence>
<evidence type="ECO:0000313" key="10">
    <source>
        <dbReference type="Proteomes" id="UP000504623"/>
    </source>
</evidence>
<evidence type="ECO:0000256" key="2">
    <source>
        <dbReference type="ARBA" id="ARBA00022692"/>
    </source>
</evidence>
<dbReference type="PROSITE" id="PS50835">
    <property type="entry name" value="IG_LIKE"/>
    <property type="match status" value="3"/>
</dbReference>
<dbReference type="InterPro" id="IPR036179">
    <property type="entry name" value="Ig-like_dom_sf"/>
</dbReference>
<dbReference type="AlphaFoldDB" id="A0A9B0WY48"/>
<proteinExistence type="predicted"/>
<dbReference type="SUPFAM" id="SSF48726">
    <property type="entry name" value="Immunoglobulin"/>
    <property type="match status" value="3"/>
</dbReference>
<sequence length="452" mass="49101">MPDFPQSAIASGLHPPGNCFAAGGSGDAPLAAQKKRVESWGAEWEESSMDPASPLVWQALRLLLVQLLLSCKPLEAGTQNVSVEAPALVRGFLGANITLPCVLQPRGTGVSMVIWQRLGDPHGNVATLHHSGNTQFSHPGRMEFAAAGSGQELRNGSLIIRELSVHDEANYTCNFVIYPHGNREAHTWLRVLARPRSQAEALNVDLPVHPEPVTMARCVSTGGRPPALITWSLTPGWQVNTSQASGPLPGTVTVTSLLTLVPSSQVDSQNVTCRVEHESFKEPDQLVVTLSVRYPPEVSISGYDDNWYLGRSKVTLNCNARSNPEPTDYMWNTTLGLLPPSTVAQSHQLQIQTVDESTNTTFICSVTNAIGTGRAELTVLVNDRPGAQSRLHICLYIIIPVIAMLLVGVLLWFFCFRNNFAVSSSPVAPSEQLDLEPANRGHQESEQMEQEI</sequence>
<dbReference type="FunFam" id="2.60.40.10:FF:000619">
    <property type="entry name" value="Nectin cell adhesion molecule 2"/>
    <property type="match status" value="1"/>
</dbReference>
<dbReference type="GO" id="GO:0046814">
    <property type="term" value="P:coreceptor-mediated virion attachment to host cell"/>
    <property type="evidence" value="ECO:0007669"/>
    <property type="project" value="TreeGrafter"/>
</dbReference>
<dbReference type="OrthoDB" id="6413693at2759"/>
<evidence type="ECO:0000256" key="8">
    <source>
        <dbReference type="SAM" id="Phobius"/>
    </source>
</evidence>
<keyword evidence="4 8" id="KW-0472">Membrane</keyword>
<feature type="region of interest" description="Disordered" evidence="7">
    <location>
        <begin position="430"/>
        <end position="452"/>
    </location>
</feature>
<evidence type="ECO:0000259" key="9">
    <source>
        <dbReference type="PROSITE" id="PS50835"/>
    </source>
</evidence>
<dbReference type="Pfam" id="PF07686">
    <property type="entry name" value="V-set"/>
    <property type="match status" value="1"/>
</dbReference>
<evidence type="ECO:0000256" key="3">
    <source>
        <dbReference type="ARBA" id="ARBA00022989"/>
    </source>
</evidence>
<dbReference type="GO" id="GO:0050839">
    <property type="term" value="F:cell adhesion molecule binding"/>
    <property type="evidence" value="ECO:0007669"/>
    <property type="project" value="TreeGrafter"/>
</dbReference>
<feature type="domain" description="Ig-like" evidence="9">
    <location>
        <begin position="94"/>
        <end position="173"/>
    </location>
</feature>
<comment type="subcellular location">
    <subcellularLocation>
        <location evidence="1">Membrane</location>
        <topology evidence="1">Single-pass membrane protein</topology>
    </subcellularLocation>
</comment>
<accession>A0A9B0WY48</accession>
<protein>
    <submittedName>
        <fullName evidence="11">Poliovirus receptor</fullName>
    </submittedName>
</protein>
<dbReference type="GO" id="GO:0005886">
    <property type="term" value="C:plasma membrane"/>
    <property type="evidence" value="ECO:0007669"/>
    <property type="project" value="TreeGrafter"/>
</dbReference>
<feature type="transmembrane region" description="Helical" evidence="8">
    <location>
        <begin position="393"/>
        <end position="414"/>
    </location>
</feature>
<evidence type="ECO:0000256" key="5">
    <source>
        <dbReference type="ARBA" id="ARBA00023157"/>
    </source>
</evidence>
<dbReference type="GO" id="GO:0002891">
    <property type="term" value="P:positive regulation of immunoglobulin mediated immune response"/>
    <property type="evidence" value="ECO:0007669"/>
    <property type="project" value="TreeGrafter"/>
</dbReference>
<evidence type="ECO:0000256" key="7">
    <source>
        <dbReference type="SAM" id="MobiDB-lite"/>
    </source>
</evidence>
<keyword evidence="3 8" id="KW-1133">Transmembrane helix</keyword>
<dbReference type="InterPro" id="IPR007110">
    <property type="entry name" value="Ig-like_dom"/>
</dbReference>
<dbReference type="GeneID" id="102833070"/>
<dbReference type="InterPro" id="IPR003599">
    <property type="entry name" value="Ig_sub"/>
</dbReference>
<dbReference type="GO" id="GO:0033005">
    <property type="term" value="P:positive regulation of mast cell activation"/>
    <property type="evidence" value="ECO:0007669"/>
    <property type="project" value="TreeGrafter"/>
</dbReference>
<keyword evidence="11" id="KW-0675">Receptor</keyword>
<keyword evidence="10" id="KW-1185">Reference proteome</keyword>
<keyword evidence="5" id="KW-1015">Disulfide bond</keyword>
<dbReference type="InterPro" id="IPR013162">
    <property type="entry name" value="CD80_C2-set"/>
</dbReference>
<feature type="domain" description="Ig-like" evidence="9">
    <location>
        <begin position="296"/>
        <end position="382"/>
    </location>
</feature>
<dbReference type="Gene3D" id="2.60.40.10">
    <property type="entry name" value="Immunoglobulins"/>
    <property type="match status" value="3"/>
</dbReference>
<dbReference type="GO" id="GO:0001675">
    <property type="term" value="P:acrosome assembly"/>
    <property type="evidence" value="ECO:0007669"/>
    <property type="project" value="TreeGrafter"/>
</dbReference>